<name>A0A3L6QC13_PANMI</name>
<proteinExistence type="predicted"/>
<dbReference type="AlphaFoldDB" id="A0A3L6QC13"/>
<reference evidence="3" key="1">
    <citation type="journal article" date="2019" name="Nat. Commun.">
        <title>The genome of broomcorn millet.</title>
        <authorList>
            <person name="Zou C."/>
            <person name="Miki D."/>
            <person name="Li D."/>
            <person name="Tang Q."/>
            <person name="Xiao L."/>
            <person name="Rajput S."/>
            <person name="Deng P."/>
            <person name="Jia W."/>
            <person name="Huang R."/>
            <person name="Zhang M."/>
            <person name="Sun Y."/>
            <person name="Hu J."/>
            <person name="Fu X."/>
            <person name="Schnable P.S."/>
            <person name="Li F."/>
            <person name="Zhang H."/>
            <person name="Feng B."/>
            <person name="Zhu X."/>
            <person name="Liu R."/>
            <person name="Schnable J.C."/>
            <person name="Zhu J.-K."/>
            <person name="Zhang H."/>
        </authorList>
    </citation>
    <scope>NUCLEOTIDE SEQUENCE [LARGE SCALE GENOMIC DNA]</scope>
</reference>
<sequence>MRILSGPTIHAPERRRRSIHRRQIMAGRRLPLTDVTNIQIRSSDVTNVNDDSHARMLRKRREKYASMDEEEKEKNEQRRARVLPPKEINESSPRNP</sequence>
<keyword evidence="3" id="KW-1185">Reference proteome</keyword>
<dbReference type="EMBL" id="PQIB02000013">
    <property type="protein sequence ID" value="RLM74737.1"/>
    <property type="molecule type" value="Genomic_DNA"/>
</dbReference>
<feature type="region of interest" description="Disordered" evidence="1">
    <location>
        <begin position="60"/>
        <end position="96"/>
    </location>
</feature>
<dbReference type="Proteomes" id="UP000275267">
    <property type="component" value="Unassembled WGS sequence"/>
</dbReference>
<comment type="caution">
    <text evidence="2">The sequence shown here is derived from an EMBL/GenBank/DDBJ whole genome shotgun (WGS) entry which is preliminary data.</text>
</comment>
<evidence type="ECO:0000313" key="3">
    <source>
        <dbReference type="Proteomes" id="UP000275267"/>
    </source>
</evidence>
<feature type="region of interest" description="Disordered" evidence="1">
    <location>
        <begin position="1"/>
        <end position="25"/>
    </location>
</feature>
<accession>A0A3L6QC13</accession>
<gene>
    <name evidence="2" type="ORF">C2845_PM15G21980</name>
</gene>
<protein>
    <submittedName>
        <fullName evidence="2">Uncharacterized protein</fullName>
    </submittedName>
</protein>
<feature type="compositionally biased region" description="Basic residues" evidence="1">
    <location>
        <begin position="13"/>
        <end position="23"/>
    </location>
</feature>
<evidence type="ECO:0000313" key="2">
    <source>
        <dbReference type="EMBL" id="RLM74737.1"/>
    </source>
</evidence>
<evidence type="ECO:0000256" key="1">
    <source>
        <dbReference type="SAM" id="MobiDB-lite"/>
    </source>
</evidence>
<organism evidence="2 3">
    <name type="scientific">Panicum miliaceum</name>
    <name type="common">Proso millet</name>
    <name type="synonym">Broomcorn millet</name>
    <dbReference type="NCBI Taxonomy" id="4540"/>
    <lineage>
        <taxon>Eukaryota</taxon>
        <taxon>Viridiplantae</taxon>
        <taxon>Streptophyta</taxon>
        <taxon>Embryophyta</taxon>
        <taxon>Tracheophyta</taxon>
        <taxon>Spermatophyta</taxon>
        <taxon>Magnoliopsida</taxon>
        <taxon>Liliopsida</taxon>
        <taxon>Poales</taxon>
        <taxon>Poaceae</taxon>
        <taxon>PACMAD clade</taxon>
        <taxon>Panicoideae</taxon>
        <taxon>Panicodae</taxon>
        <taxon>Paniceae</taxon>
        <taxon>Panicinae</taxon>
        <taxon>Panicum</taxon>
        <taxon>Panicum sect. Panicum</taxon>
    </lineage>
</organism>